<dbReference type="AlphaFoldDB" id="A0A183MF15"/>
<sequence>MIHIAEVRIGVLNLTGWARQEARPIRTPDCSYGFTRY</sequence>
<gene>
    <name evidence="1" type="ORF">SMRZ_LOCUS14640</name>
</gene>
<organism evidence="1 2">
    <name type="scientific">Schistosoma margrebowiei</name>
    <dbReference type="NCBI Taxonomy" id="48269"/>
    <lineage>
        <taxon>Eukaryota</taxon>
        <taxon>Metazoa</taxon>
        <taxon>Spiralia</taxon>
        <taxon>Lophotrochozoa</taxon>
        <taxon>Platyhelminthes</taxon>
        <taxon>Trematoda</taxon>
        <taxon>Digenea</taxon>
        <taxon>Strigeidida</taxon>
        <taxon>Schistosomatoidea</taxon>
        <taxon>Schistosomatidae</taxon>
        <taxon>Schistosoma</taxon>
    </lineage>
</organism>
<dbReference type="EMBL" id="UZAI01016805">
    <property type="protein sequence ID" value="VDP16318.1"/>
    <property type="molecule type" value="Genomic_DNA"/>
</dbReference>
<protein>
    <submittedName>
        <fullName evidence="1">Uncharacterized protein</fullName>
    </submittedName>
</protein>
<evidence type="ECO:0000313" key="1">
    <source>
        <dbReference type="EMBL" id="VDP16318.1"/>
    </source>
</evidence>
<evidence type="ECO:0000313" key="2">
    <source>
        <dbReference type="Proteomes" id="UP000277204"/>
    </source>
</evidence>
<reference evidence="1 2" key="1">
    <citation type="submission" date="2018-11" db="EMBL/GenBank/DDBJ databases">
        <authorList>
            <consortium name="Pathogen Informatics"/>
        </authorList>
    </citation>
    <scope>NUCLEOTIDE SEQUENCE [LARGE SCALE GENOMIC DNA]</scope>
    <source>
        <strain evidence="1 2">Zambia</strain>
    </source>
</reference>
<proteinExistence type="predicted"/>
<dbReference type="Proteomes" id="UP000277204">
    <property type="component" value="Unassembled WGS sequence"/>
</dbReference>
<name>A0A183MF15_9TREM</name>
<keyword evidence="2" id="KW-1185">Reference proteome</keyword>
<accession>A0A183MF15</accession>